<dbReference type="OrthoDB" id="24348at10239"/>
<accession>Q84622</accession>
<reference evidence="2 3" key="5">
    <citation type="journal article" date="1997" name="Virology">
        <title>Analysis of 74 kb of DNA located at the right end of the 330-kb chlorella virus PBCV-1 genome.</title>
        <authorList>
            <person name="Li Y."/>
            <person name="Lu Z."/>
            <person name="Sun L."/>
            <person name="Ropp S."/>
            <person name="Kutish G.F."/>
            <person name="Rock D.L."/>
            <person name="Van Etten J.L."/>
        </authorList>
    </citation>
    <scope>NUCLEOTIDE SEQUENCE [LARGE SCALE GENOMIC DNA]</scope>
</reference>
<reference evidence="2 3" key="4">
    <citation type="journal article" date="1996" name="Virology">
        <title>Analysis of 76 kb of the chlorella virus PBCV-1 330-kb genome: map positions 182 to 258.</title>
        <authorList>
            <person name="Kutish G.F."/>
            <person name="Li Y."/>
            <person name="Lu Z."/>
            <person name="Furuta M."/>
            <person name="Rock D.L."/>
            <person name="Van Etten J.L."/>
        </authorList>
    </citation>
    <scope>NUCLEOTIDE SEQUENCE [LARGE SCALE GENOMIC DNA]</scope>
</reference>
<feature type="region of interest" description="Disordered" evidence="1">
    <location>
        <begin position="1"/>
        <end position="25"/>
    </location>
</feature>
<organismHost>
    <name type="scientific">Chlorella</name>
    <dbReference type="NCBI Taxonomy" id="3071"/>
</organismHost>
<reference evidence="2 3" key="2">
    <citation type="journal article" date="1995" name="Virology">
        <title>Analysis of 43 kb of the Chlorella virus PBCV-1 330-kb genome: map positions 45 to 88.</title>
        <authorList>
            <person name="Li Y."/>
            <person name="Lu Z."/>
            <person name="Burbank D.E."/>
            <person name="Kutish G.F."/>
            <person name="Rock D.L."/>
            <person name="Van Etten J.L."/>
        </authorList>
    </citation>
    <scope>NUCLEOTIDE SEQUENCE [LARGE SCALE GENOMIC DNA]</scope>
</reference>
<dbReference type="EMBL" id="JF411744">
    <property type="protein sequence ID" value="AAC96674.1"/>
    <property type="molecule type" value="Genomic_DNA"/>
</dbReference>
<evidence type="ECO:0000256" key="1">
    <source>
        <dbReference type="SAM" id="MobiDB-lite"/>
    </source>
</evidence>
<dbReference type="PIR" id="T17803">
    <property type="entry name" value="T17803"/>
</dbReference>
<reference evidence="2 3" key="1">
    <citation type="journal article" date="1995" name="Virology">
        <title>Analysis of 45 kb of DNA located at the left end of the chlorella virus PBCV-1 genome.</title>
        <authorList>
            <person name="Lu Z."/>
            <person name="Li Y."/>
            <person name="Zhang Y."/>
            <person name="Kutish G.F."/>
            <person name="Rock D.L."/>
            <person name="Van Etten J.L."/>
        </authorList>
    </citation>
    <scope>NUCLEOTIDE SEQUENCE [LARGE SCALE GENOMIC DNA]</scope>
</reference>
<evidence type="ECO:0000313" key="3">
    <source>
        <dbReference type="Proteomes" id="UP000000862"/>
    </source>
</evidence>
<organism evidence="2 3">
    <name type="scientific">Paramecium bursaria Chlorella virus 1</name>
    <name type="common">PBCV-1</name>
    <dbReference type="NCBI Taxonomy" id="10506"/>
    <lineage>
        <taxon>Viruses</taxon>
        <taxon>Varidnaviria</taxon>
        <taxon>Bamfordvirae</taxon>
        <taxon>Nucleocytoviricota</taxon>
        <taxon>Megaviricetes</taxon>
        <taxon>Algavirales</taxon>
        <taxon>Phycodnaviridae</taxon>
        <taxon>Chlorovirus</taxon>
        <taxon>Chlorovirus vanettense</taxon>
    </lineage>
</organism>
<feature type="compositionally biased region" description="Acidic residues" evidence="1">
    <location>
        <begin position="15"/>
        <end position="25"/>
    </location>
</feature>
<dbReference type="Proteomes" id="UP000000862">
    <property type="component" value="Segment"/>
</dbReference>
<dbReference type="RefSeq" id="NP_048660.1">
    <property type="nucleotide sequence ID" value="NC_000852.5"/>
</dbReference>
<reference evidence="2 3" key="8">
    <citation type="journal article" date="2010" name="J. Virol.">
        <title>Microarray analysis of Paramecium bursaria chlorella virus 1 transcription.</title>
        <authorList>
            <person name="Yanai-Balser G.M."/>
            <person name="Duncan G.A."/>
            <person name="Eudy J.D."/>
            <person name="Wang D."/>
            <person name="Li X."/>
            <person name="Agarkova I.V."/>
            <person name="Dunigan D.D."/>
            <person name="Van Etten J.L."/>
        </authorList>
    </citation>
    <scope>NUCLEOTIDE SEQUENCE [LARGE SCALE GENOMIC DNA]</scope>
</reference>
<gene>
    <name evidence="2" type="primary">A306L</name>
</gene>
<name>Q84622_PBCV1</name>
<reference evidence="2 3" key="7">
    <citation type="journal article" date="2000" name="Virology">
        <title>Characterization of a beta-1,3-glucanase encoded by chlorella virus PBCV-1.</title>
        <authorList>
            <person name="Sun L."/>
            <person name="Gurnon J.R."/>
            <person name="Adams B.J."/>
            <person name="Graves M.V."/>
            <person name="Van Etten J.L."/>
        </authorList>
    </citation>
    <scope>NUCLEOTIDE SEQUENCE [LARGE SCALE GENOMIC DNA]</scope>
</reference>
<reference evidence="2 3" key="3">
    <citation type="journal article" date="1996" name="Virology">
        <title>Analysis of 94 kb of the chlorella virus PBCV-1 330-kb genome: map positions 88 to 182.</title>
        <authorList>
            <person name="Lu Z."/>
            <person name="Li Y."/>
            <person name="Que Q."/>
            <person name="Kutish G.F."/>
            <person name="Rock D.L."/>
            <person name="Van Etten J.L."/>
        </authorList>
    </citation>
    <scope>NUCLEOTIDE SEQUENCE [LARGE SCALE GENOMIC DNA]</scope>
</reference>
<proteinExistence type="predicted"/>
<evidence type="ECO:0000313" key="2">
    <source>
        <dbReference type="EMBL" id="AAC96674.1"/>
    </source>
</evidence>
<dbReference type="GeneID" id="918448"/>
<dbReference type="KEGG" id="vg:918448"/>
<protein>
    <submittedName>
        <fullName evidence="2">Uncharacterized protein</fullName>
    </submittedName>
</protein>
<sequence length="86" mass="10359">MKQNKDIKKQKEEEYTYEEEEEIEEYPLHEDDPEVWFDYMSEELATSYHILQDWIQSQGLPILDACTFSDFVDFCYKFSSGRKPAC</sequence>
<keyword evidence="3" id="KW-1185">Reference proteome</keyword>
<feature type="compositionally biased region" description="Basic and acidic residues" evidence="1">
    <location>
        <begin position="1"/>
        <end position="14"/>
    </location>
</feature>
<reference evidence="2 3" key="6">
    <citation type="journal article" date="1999" name="Virology">
        <title>Chlorella virus PBCV-1 encodes a functional homospermidine synthase.</title>
        <authorList>
            <person name="Kaiser A."/>
            <person name="Vollmert M."/>
            <person name="Tholl D."/>
            <person name="Graves M.V."/>
            <person name="Gurnon J.R."/>
            <person name="Xing W."/>
            <person name="Lisec A.D."/>
            <person name="Nickerson K.W."/>
            <person name="Van Etten J.L."/>
        </authorList>
    </citation>
    <scope>NUCLEOTIDE SEQUENCE [LARGE SCALE GENOMIC DNA]</scope>
</reference>